<feature type="compositionally biased region" description="Low complexity" evidence="1">
    <location>
        <begin position="346"/>
        <end position="365"/>
    </location>
</feature>
<feature type="compositionally biased region" description="Low complexity" evidence="1">
    <location>
        <begin position="1"/>
        <end position="14"/>
    </location>
</feature>
<dbReference type="Proteomes" id="UP000053424">
    <property type="component" value="Unassembled WGS sequence"/>
</dbReference>
<feature type="region of interest" description="Disordered" evidence="1">
    <location>
        <begin position="197"/>
        <end position="248"/>
    </location>
</feature>
<evidence type="ECO:0000313" key="3">
    <source>
        <dbReference type="Proteomes" id="UP000053424"/>
    </source>
</evidence>
<feature type="region of interest" description="Disordered" evidence="1">
    <location>
        <begin position="320"/>
        <end position="377"/>
    </location>
</feature>
<dbReference type="AlphaFoldDB" id="A0A0C3CFY2"/>
<proteinExistence type="predicted"/>
<reference evidence="3" key="2">
    <citation type="submission" date="2015-01" db="EMBL/GenBank/DDBJ databases">
        <title>Evolutionary Origins and Diversification of the Mycorrhizal Mutualists.</title>
        <authorList>
            <consortium name="DOE Joint Genome Institute"/>
            <consortium name="Mycorrhizal Genomics Consortium"/>
            <person name="Kohler A."/>
            <person name="Kuo A."/>
            <person name="Nagy L.G."/>
            <person name="Floudas D."/>
            <person name="Copeland A."/>
            <person name="Barry K.W."/>
            <person name="Cichocki N."/>
            <person name="Veneault-Fourrey C."/>
            <person name="LaButti K."/>
            <person name="Lindquist E.A."/>
            <person name="Lipzen A."/>
            <person name="Lundell T."/>
            <person name="Morin E."/>
            <person name="Murat C."/>
            <person name="Riley R."/>
            <person name="Ohm R."/>
            <person name="Sun H."/>
            <person name="Tunlid A."/>
            <person name="Henrissat B."/>
            <person name="Grigoriev I.V."/>
            <person name="Hibbett D.S."/>
            <person name="Martin F."/>
        </authorList>
    </citation>
    <scope>NUCLEOTIDE SEQUENCE [LARGE SCALE GENOMIC DNA]</scope>
    <source>
        <strain evidence="3">h7</strain>
    </source>
</reference>
<sequence length="560" mass="62059">MPSAGSSHPSPHSSQGEHRTLDDVEDDKQSTMSRASGIPRAEHALDALRLVAGDRVRHARCAPEFLEEIATKGVHQTLKRTSSKNCKVICGPDARSTFKDYMSQHNAEESKAPRHDDDKLTNHDMPSPIVFAVTVWEAGNKCVDYYMTWRGNPKARKDKDFERKFTLFDEEFRRLAKSLDREYKKISSLRTYHNLSRPRRGFEKKSSAQSFRKPRPPPDIVVSTPDEPVAQPQDQGPPTLPEPPVSATDSVMSLPLLNMIRNVPFGNRVLLRVTNPDRLSMISETNITPEGTNEPPATLDTMINMESDVSNKLAVPVVSRSSKHIPNDDGLKKSSASIRSFDTKSSKSSRSSRSSSRSENVDSSRTPSPTDQDKSSKELPEFLIIFLGDNFGTDANSWHGLERQSSIRSLPPDRHSPWIEIPNHKYIAGPTSSDSDSEESDGEDGNWKHPPVIPMKPLIEAMGFSPNASYYRSPPVIPGGLQYQVSIANAASPASPHHSPYLYSSPRLDSSPYLPPWLPQLQIPPHAPSRPSSRAYSSASYASPAASYASPYMQSHTGPF</sequence>
<dbReference type="OrthoDB" id="3048996at2759"/>
<evidence type="ECO:0000313" key="2">
    <source>
        <dbReference type="EMBL" id="KIM47655.1"/>
    </source>
</evidence>
<evidence type="ECO:0000256" key="1">
    <source>
        <dbReference type="SAM" id="MobiDB-lite"/>
    </source>
</evidence>
<feature type="compositionally biased region" description="Acidic residues" evidence="1">
    <location>
        <begin position="435"/>
        <end position="444"/>
    </location>
</feature>
<reference evidence="2 3" key="1">
    <citation type="submission" date="2014-04" db="EMBL/GenBank/DDBJ databases">
        <authorList>
            <consortium name="DOE Joint Genome Institute"/>
            <person name="Kuo A."/>
            <person name="Gay G."/>
            <person name="Dore J."/>
            <person name="Kohler A."/>
            <person name="Nagy L.G."/>
            <person name="Floudas D."/>
            <person name="Copeland A."/>
            <person name="Barry K.W."/>
            <person name="Cichocki N."/>
            <person name="Veneault-Fourrey C."/>
            <person name="LaButti K."/>
            <person name="Lindquist E.A."/>
            <person name="Lipzen A."/>
            <person name="Lundell T."/>
            <person name="Morin E."/>
            <person name="Murat C."/>
            <person name="Sun H."/>
            <person name="Tunlid A."/>
            <person name="Henrissat B."/>
            <person name="Grigoriev I.V."/>
            <person name="Hibbett D.S."/>
            <person name="Martin F."/>
            <person name="Nordberg H.P."/>
            <person name="Cantor M.N."/>
            <person name="Hua S.X."/>
        </authorList>
    </citation>
    <scope>NUCLEOTIDE SEQUENCE [LARGE SCALE GENOMIC DNA]</scope>
    <source>
        <strain evidence="3">h7</strain>
    </source>
</reference>
<organism evidence="2 3">
    <name type="scientific">Hebeloma cylindrosporum</name>
    <dbReference type="NCBI Taxonomy" id="76867"/>
    <lineage>
        <taxon>Eukaryota</taxon>
        <taxon>Fungi</taxon>
        <taxon>Dikarya</taxon>
        <taxon>Basidiomycota</taxon>
        <taxon>Agaricomycotina</taxon>
        <taxon>Agaricomycetes</taxon>
        <taxon>Agaricomycetidae</taxon>
        <taxon>Agaricales</taxon>
        <taxon>Agaricineae</taxon>
        <taxon>Hymenogastraceae</taxon>
        <taxon>Hebeloma</taxon>
    </lineage>
</organism>
<name>A0A0C3CFY2_HEBCY</name>
<accession>A0A0C3CFY2</accession>
<feature type="region of interest" description="Disordered" evidence="1">
    <location>
        <begin position="405"/>
        <end position="451"/>
    </location>
</feature>
<dbReference type="HOGENOM" id="CLU_455614_0_0_1"/>
<feature type="region of interest" description="Disordered" evidence="1">
    <location>
        <begin position="1"/>
        <end position="42"/>
    </location>
</feature>
<dbReference type="EMBL" id="KN831769">
    <property type="protein sequence ID" value="KIM47655.1"/>
    <property type="molecule type" value="Genomic_DNA"/>
</dbReference>
<protein>
    <submittedName>
        <fullName evidence="2">Uncharacterized protein</fullName>
    </submittedName>
</protein>
<keyword evidence="3" id="KW-1185">Reference proteome</keyword>
<gene>
    <name evidence="2" type="ORF">M413DRAFT_205953</name>
</gene>